<dbReference type="KEGG" id="ure:UREG_05809"/>
<dbReference type="AlphaFoldDB" id="C4JTM0"/>
<feature type="domain" description="BRCT" evidence="2">
    <location>
        <begin position="638"/>
        <end position="702"/>
    </location>
</feature>
<dbReference type="Gene3D" id="3.40.50.10190">
    <property type="entry name" value="BRCT domain"/>
    <property type="match status" value="5"/>
</dbReference>
<proteinExistence type="predicted"/>
<dbReference type="RefSeq" id="XP_002585120.1">
    <property type="nucleotide sequence ID" value="XM_002585074.1"/>
</dbReference>
<feature type="compositionally biased region" description="Basic and acidic residues" evidence="1">
    <location>
        <begin position="471"/>
        <end position="489"/>
    </location>
</feature>
<feature type="compositionally biased region" description="Basic and acidic residues" evidence="1">
    <location>
        <begin position="506"/>
        <end position="519"/>
    </location>
</feature>
<dbReference type="CDD" id="cd18436">
    <property type="entry name" value="BRCT_BRC1_like_rpt2"/>
    <property type="match status" value="1"/>
</dbReference>
<dbReference type="EMBL" id="CH476617">
    <property type="protein sequence ID" value="EEP80967.1"/>
    <property type="molecule type" value="Genomic_DNA"/>
</dbReference>
<dbReference type="eggNOG" id="KOG2043">
    <property type="taxonomic scope" value="Eukaryota"/>
</dbReference>
<dbReference type="InterPro" id="IPR053036">
    <property type="entry name" value="CellCycle_DNARepair_Reg"/>
</dbReference>
<dbReference type="GO" id="GO:1990683">
    <property type="term" value="P:DNA double-strand break attachment to nuclear envelope"/>
    <property type="evidence" value="ECO:0007669"/>
    <property type="project" value="TreeGrafter"/>
</dbReference>
<keyword evidence="4" id="KW-1185">Reference proteome</keyword>
<dbReference type="STRING" id="336963.C4JTM0"/>
<dbReference type="PANTHER" id="PTHR47667">
    <property type="entry name" value="REGULATOR OF TY1 TRANSPOSITION PROTEIN 107"/>
    <property type="match status" value="1"/>
</dbReference>
<dbReference type="OrthoDB" id="342264at2759"/>
<accession>C4JTM0</accession>
<dbReference type="CDD" id="cd17743">
    <property type="entry name" value="BRCT_BRC1_like_rpt5"/>
    <property type="match status" value="1"/>
</dbReference>
<evidence type="ECO:0000313" key="4">
    <source>
        <dbReference type="Proteomes" id="UP000002058"/>
    </source>
</evidence>
<dbReference type="InterPro" id="IPR036420">
    <property type="entry name" value="BRCT_dom_sf"/>
</dbReference>
<dbReference type="Pfam" id="PF12738">
    <property type="entry name" value="PTCB-BRCT"/>
    <property type="match status" value="2"/>
</dbReference>
<reference evidence="4" key="1">
    <citation type="journal article" date="2009" name="Genome Res.">
        <title>Comparative genomic analyses of the human fungal pathogens Coccidioides and their relatives.</title>
        <authorList>
            <person name="Sharpton T.J."/>
            <person name="Stajich J.E."/>
            <person name="Rounsley S.D."/>
            <person name="Gardner M.J."/>
            <person name="Wortman J.R."/>
            <person name="Jordar V.S."/>
            <person name="Maiti R."/>
            <person name="Kodira C.D."/>
            <person name="Neafsey D.E."/>
            <person name="Zeng Q."/>
            <person name="Hung C.-Y."/>
            <person name="McMahan C."/>
            <person name="Muszewska A."/>
            <person name="Grynberg M."/>
            <person name="Mandel M.A."/>
            <person name="Kellner E.M."/>
            <person name="Barker B.M."/>
            <person name="Galgiani J.N."/>
            <person name="Orbach M.J."/>
            <person name="Kirkland T.N."/>
            <person name="Cole G.T."/>
            <person name="Henn M.R."/>
            <person name="Birren B.W."/>
            <person name="Taylor J.W."/>
        </authorList>
    </citation>
    <scope>NUCLEOTIDE SEQUENCE [LARGE SCALE GENOMIC DNA]</scope>
    <source>
        <strain evidence="4">UAMH 1704</strain>
    </source>
</reference>
<feature type="region of interest" description="Disordered" evidence="1">
    <location>
        <begin position="576"/>
        <end position="609"/>
    </location>
</feature>
<feature type="domain" description="BRCT" evidence="2">
    <location>
        <begin position="8"/>
        <end position="106"/>
    </location>
</feature>
<dbReference type="CDD" id="cd18439">
    <property type="entry name" value="BRCT_BRC1_like_rpt6"/>
    <property type="match status" value="1"/>
</dbReference>
<evidence type="ECO:0000259" key="2">
    <source>
        <dbReference type="PROSITE" id="PS50172"/>
    </source>
</evidence>
<dbReference type="InterPro" id="IPR001357">
    <property type="entry name" value="BRCT_dom"/>
</dbReference>
<feature type="domain" description="BRCT" evidence="2">
    <location>
        <begin position="340"/>
        <end position="415"/>
    </location>
</feature>
<dbReference type="SUPFAM" id="SSF52113">
    <property type="entry name" value="BRCT domain"/>
    <property type="match status" value="5"/>
</dbReference>
<evidence type="ECO:0000256" key="1">
    <source>
        <dbReference type="SAM" id="MobiDB-lite"/>
    </source>
</evidence>
<dbReference type="FunFam" id="3.40.50.10190:FF:000048">
    <property type="entry name" value="DNA repair protein Rtt107"/>
    <property type="match status" value="1"/>
</dbReference>
<dbReference type="HOGENOM" id="CLU_002149_2_0_1"/>
<feature type="domain" description="BRCT" evidence="2">
    <location>
        <begin position="725"/>
        <end position="838"/>
    </location>
</feature>
<sequence>MADEPSHIEGGLFSQSRICIVRSHHLDKKLASEVLSAVEENGGEAVIHMSPTPLPPINEFTHIVSTTIDFPGHDAACDALIPVVKPQWIHASIAKNKLANPRQYNPDPRLFLNDVVVCCLDIPEGDKDAIVGGVLAMGGLYTPRITSSTTHLVCLSMDAERCRATTAKLTRLKIVLPHWFDDCLKLGKRIDEEPYTLPNPEILSAQYDAPLRVVESKDIVGASTSEPKKLPLLDDAREDLNVFDGKRVMISSDLNIGERVLQCLETLVIKGGGSIVYDVDSTDIYVCRYREGQDYQAASRAGKEVGNLSWLYHLITRNTWISPLRRLLHYPICRDGIPGFKGFKISLSNYAGEARIYLENLIIASGAECTKTLKQENTHLITAHGNSEKCTAAREWNLHVVNHLWLEDSYAQWRMKTVSEPRYTHFPKRTNLGEIVGQTKIDKFAIEEHFFPGEDDGAAASETISPGAMQQKDDNTRSDKPEKGEEPKKTKVAQRIEIPRSSTPRRIKEPKTTAKRDRLSLQTPHVSRFMTDEKENNTPSTTGSRKSKDVAAARLMEIAPDINLYEREKRRTGGVVYGGRRKSADEADVSRKRSIEPDEISDTESKKQKRVRAPVSMHLLVTGYAPWVGNWKKEDSDRRHLRDLGIMVVADASRCTHVAAPSILKTPKFVNALAFGRKVISCDFITDCIAKDKLLDPDKYKLRDKESEKKYGFTLEQALQRAEKNKNKLLQGRTIFCVETIHGGFDAFKSIIENNGGQCAMYRGRPITIPGRRGTDTDEPHKDEVYLISGDDKGHMKVWPKFRTMVQDRKKIPKIVRSEWLLQIVMSQEWRWKDEFELKEEDIVPADE</sequence>
<gene>
    <name evidence="3" type="ORF">UREG_05809</name>
</gene>
<feature type="domain" description="BRCT" evidence="2">
    <location>
        <begin position="106"/>
        <end position="197"/>
    </location>
</feature>
<feature type="region of interest" description="Disordered" evidence="1">
    <location>
        <begin position="453"/>
        <end position="549"/>
    </location>
</feature>
<dbReference type="Pfam" id="PF16770">
    <property type="entry name" value="RTT107_BRCT_5"/>
    <property type="match status" value="1"/>
</dbReference>
<dbReference type="CDD" id="cd18438">
    <property type="entry name" value="BRCT_BRC1_like_rpt4"/>
    <property type="match status" value="1"/>
</dbReference>
<evidence type="ECO:0000313" key="3">
    <source>
        <dbReference type="EMBL" id="EEP80967.1"/>
    </source>
</evidence>
<dbReference type="CDD" id="cd18437">
    <property type="entry name" value="BRCT_BRC1_like_rpt3"/>
    <property type="match status" value="1"/>
</dbReference>
<dbReference type="GeneID" id="8443554"/>
<dbReference type="Proteomes" id="UP000002058">
    <property type="component" value="Unassembled WGS sequence"/>
</dbReference>
<dbReference type="InParanoid" id="C4JTM0"/>
<protein>
    <recommendedName>
        <fullName evidence="2">BRCT domain-containing protein</fullName>
    </recommendedName>
</protein>
<dbReference type="PANTHER" id="PTHR47667:SF1">
    <property type="entry name" value="REGULATOR OF TY1 TRANSPOSITION PROTEIN 107"/>
    <property type="match status" value="1"/>
</dbReference>
<dbReference type="GO" id="GO:0005634">
    <property type="term" value="C:nucleus"/>
    <property type="evidence" value="ECO:0007669"/>
    <property type="project" value="TreeGrafter"/>
</dbReference>
<feature type="compositionally biased region" description="Basic and acidic residues" evidence="1">
    <location>
        <begin position="582"/>
        <end position="596"/>
    </location>
</feature>
<dbReference type="PROSITE" id="PS50172">
    <property type="entry name" value="BRCT"/>
    <property type="match status" value="5"/>
</dbReference>
<dbReference type="OMA" id="SWLYHLI"/>
<dbReference type="GO" id="GO:0006302">
    <property type="term" value="P:double-strand break repair"/>
    <property type="evidence" value="ECO:0007669"/>
    <property type="project" value="TreeGrafter"/>
</dbReference>
<organism evidence="3 4">
    <name type="scientific">Uncinocarpus reesii (strain UAMH 1704)</name>
    <dbReference type="NCBI Taxonomy" id="336963"/>
    <lineage>
        <taxon>Eukaryota</taxon>
        <taxon>Fungi</taxon>
        <taxon>Dikarya</taxon>
        <taxon>Ascomycota</taxon>
        <taxon>Pezizomycotina</taxon>
        <taxon>Eurotiomycetes</taxon>
        <taxon>Eurotiomycetidae</taxon>
        <taxon>Onygenales</taxon>
        <taxon>Onygenaceae</taxon>
        <taxon>Uncinocarpus</taxon>
    </lineage>
</organism>
<name>C4JTM0_UNCRE</name>
<dbReference type="GO" id="GO:0035361">
    <property type="term" value="C:Cul8-RING ubiquitin ligase complex"/>
    <property type="evidence" value="ECO:0007669"/>
    <property type="project" value="TreeGrafter"/>
</dbReference>
<dbReference type="SMART" id="SM00292">
    <property type="entry name" value="BRCT"/>
    <property type="match status" value="5"/>
</dbReference>
<dbReference type="VEuPathDB" id="FungiDB:UREG_05809"/>